<evidence type="ECO:0008006" key="18">
    <source>
        <dbReference type="Google" id="ProtNLM"/>
    </source>
</evidence>
<name>A0A8S3SZS5_MYTED</name>
<gene>
    <name evidence="16" type="ORF">MEDL_37324</name>
</gene>
<comment type="similarity">
    <text evidence="4 14">Belongs to the cytochrome P450 family.</text>
</comment>
<dbReference type="PROSITE" id="PS00086">
    <property type="entry name" value="CYTOCHROME_P450"/>
    <property type="match status" value="1"/>
</dbReference>
<keyword evidence="10 13" id="KW-0408">Iron</keyword>
<keyword evidence="12 15" id="KW-0472">Membrane</keyword>
<dbReference type="AlphaFoldDB" id="A0A8S3SZS5"/>
<evidence type="ECO:0000256" key="1">
    <source>
        <dbReference type="ARBA" id="ARBA00001971"/>
    </source>
</evidence>
<comment type="caution">
    <text evidence="16">The sequence shown here is derived from an EMBL/GenBank/DDBJ whole genome shotgun (WGS) entry which is preliminary data.</text>
</comment>
<evidence type="ECO:0000256" key="3">
    <source>
        <dbReference type="ARBA" id="ARBA00004406"/>
    </source>
</evidence>
<accession>A0A8S3SZS5</accession>
<dbReference type="EMBL" id="CAJPWZ010001797">
    <property type="protein sequence ID" value="CAG2224176.1"/>
    <property type="molecule type" value="Genomic_DNA"/>
</dbReference>
<dbReference type="GO" id="GO:0020037">
    <property type="term" value="F:heme binding"/>
    <property type="evidence" value="ECO:0007669"/>
    <property type="project" value="InterPro"/>
</dbReference>
<keyword evidence="9 14" id="KW-0560">Oxidoreductase</keyword>
<dbReference type="Pfam" id="PF00067">
    <property type="entry name" value="p450"/>
    <property type="match status" value="1"/>
</dbReference>
<dbReference type="GO" id="GO:0004497">
    <property type="term" value="F:monooxygenase activity"/>
    <property type="evidence" value="ECO:0007669"/>
    <property type="project" value="UniProtKB-KW"/>
</dbReference>
<comment type="subcellular location">
    <subcellularLocation>
        <location evidence="3">Endoplasmic reticulum membrane</location>
        <topology evidence="3">Peripheral membrane protein</topology>
    </subcellularLocation>
    <subcellularLocation>
        <location evidence="2">Microsome membrane</location>
        <topology evidence="2">Peripheral membrane protein</topology>
    </subcellularLocation>
</comment>
<dbReference type="PANTHER" id="PTHR24300">
    <property type="entry name" value="CYTOCHROME P450 508A4-RELATED"/>
    <property type="match status" value="1"/>
</dbReference>
<dbReference type="Proteomes" id="UP000683360">
    <property type="component" value="Unassembled WGS sequence"/>
</dbReference>
<keyword evidence="5 13" id="KW-0349">Heme</keyword>
<organism evidence="16 17">
    <name type="scientific">Mytilus edulis</name>
    <name type="common">Blue mussel</name>
    <dbReference type="NCBI Taxonomy" id="6550"/>
    <lineage>
        <taxon>Eukaryota</taxon>
        <taxon>Metazoa</taxon>
        <taxon>Spiralia</taxon>
        <taxon>Lophotrochozoa</taxon>
        <taxon>Mollusca</taxon>
        <taxon>Bivalvia</taxon>
        <taxon>Autobranchia</taxon>
        <taxon>Pteriomorphia</taxon>
        <taxon>Mytilida</taxon>
        <taxon>Mytiloidea</taxon>
        <taxon>Mytilidae</taxon>
        <taxon>Mytilinae</taxon>
        <taxon>Mytilus</taxon>
    </lineage>
</organism>
<dbReference type="SUPFAM" id="SSF48264">
    <property type="entry name" value="Cytochrome P450"/>
    <property type="match status" value="1"/>
</dbReference>
<keyword evidence="11 14" id="KW-0503">Monooxygenase</keyword>
<keyword evidence="8" id="KW-0492">Microsome</keyword>
<evidence type="ECO:0000256" key="9">
    <source>
        <dbReference type="ARBA" id="ARBA00023002"/>
    </source>
</evidence>
<dbReference type="InterPro" id="IPR050182">
    <property type="entry name" value="Cytochrome_P450_fam2"/>
</dbReference>
<dbReference type="InterPro" id="IPR002401">
    <property type="entry name" value="Cyt_P450_E_grp-I"/>
</dbReference>
<evidence type="ECO:0000256" key="6">
    <source>
        <dbReference type="ARBA" id="ARBA00022723"/>
    </source>
</evidence>
<dbReference type="InterPro" id="IPR017972">
    <property type="entry name" value="Cyt_P450_CS"/>
</dbReference>
<proteinExistence type="inferred from homology"/>
<comment type="cofactor">
    <cofactor evidence="1 13">
        <name>heme</name>
        <dbReference type="ChEBI" id="CHEBI:30413"/>
    </cofactor>
</comment>
<evidence type="ECO:0000256" key="4">
    <source>
        <dbReference type="ARBA" id="ARBA00010617"/>
    </source>
</evidence>
<evidence type="ECO:0000256" key="12">
    <source>
        <dbReference type="ARBA" id="ARBA00023136"/>
    </source>
</evidence>
<dbReference type="OrthoDB" id="1470350at2759"/>
<sequence length="591" mass="68920">MTLGRNTHPWINTTIRRKINQKQKAHKKARKTKRKETRTGIKDYNKKCSGRSDKPTRSIWKRSVPTIEIMQRNSGLISRAKVRNGQDHLHLCTKHTLFTFTDSSKQMMENVFTVGLITLIVLFITYLIYNRYLKPGDTLPGPKAWPFFGNLIMVSRAKNFYQLTKDLQKEYGNVFRLKLGQITIVFISGHTNISKVMVDDGENSSHRPTWMFCPKHIFKGKGIVWANGHQWLELNKLIIQAQHKTTVIENMQQQLTLEVNKLCQFFSPNDATDPLDHLFNSTINIMSILAFGKRLEYEDPDFTTLRTRVKYIFKHGQSLGRNETLFSWLALFTKSQVSEVIGEMDKLHAFIKQKLENHITDNNSKFPLDLLDVYLNLSDSERKDSALSERNFFQAIIDMYIAAYETYTGTLMTLMFHLLKYPDVQTKMQEEIHRVCGGKQTVTIEDRDKLRYVESTIKEVLRIAKPVVLAIYRTNPREIKVEKYTIPAESIILFDLNDPQIDPKLWDNPNEFDPDRWETPQKNGYLPFGIGPRRCVGAPTVELSLFFMITNILNKFELIPEDERNLPMERDWTGISLFPKPFKMFMKPVEY</sequence>
<keyword evidence="17" id="KW-1185">Reference proteome</keyword>
<evidence type="ECO:0000256" key="11">
    <source>
        <dbReference type="ARBA" id="ARBA00023033"/>
    </source>
</evidence>
<keyword evidence="7" id="KW-0256">Endoplasmic reticulum</keyword>
<evidence type="ECO:0000256" key="8">
    <source>
        <dbReference type="ARBA" id="ARBA00022848"/>
    </source>
</evidence>
<dbReference type="PRINTS" id="PR00463">
    <property type="entry name" value="EP450I"/>
</dbReference>
<evidence type="ECO:0000313" key="17">
    <source>
        <dbReference type="Proteomes" id="UP000683360"/>
    </source>
</evidence>
<evidence type="ECO:0000256" key="2">
    <source>
        <dbReference type="ARBA" id="ARBA00004174"/>
    </source>
</evidence>
<dbReference type="GO" id="GO:0005506">
    <property type="term" value="F:iron ion binding"/>
    <property type="evidence" value="ECO:0007669"/>
    <property type="project" value="InterPro"/>
</dbReference>
<reference evidence="16" key="1">
    <citation type="submission" date="2021-03" db="EMBL/GenBank/DDBJ databases">
        <authorList>
            <person name="Bekaert M."/>
        </authorList>
    </citation>
    <scope>NUCLEOTIDE SEQUENCE</scope>
</reference>
<protein>
    <recommendedName>
        <fullName evidence="18">Cytochrome P450</fullName>
    </recommendedName>
</protein>
<evidence type="ECO:0000256" key="10">
    <source>
        <dbReference type="ARBA" id="ARBA00023004"/>
    </source>
</evidence>
<dbReference type="GO" id="GO:0005789">
    <property type="term" value="C:endoplasmic reticulum membrane"/>
    <property type="evidence" value="ECO:0007669"/>
    <property type="project" value="UniProtKB-SubCell"/>
</dbReference>
<evidence type="ECO:0000256" key="13">
    <source>
        <dbReference type="PIRSR" id="PIRSR602401-1"/>
    </source>
</evidence>
<keyword evidence="15" id="KW-0812">Transmembrane</keyword>
<keyword evidence="6 13" id="KW-0479">Metal-binding</keyword>
<evidence type="ECO:0000256" key="5">
    <source>
        <dbReference type="ARBA" id="ARBA00022617"/>
    </source>
</evidence>
<evidence type="ECO:0000256" key="14">
    <source>
        <dbReference type="RuleBase" id="RU000461"/>
    </source>
</evidence>
<evidence type="ECO:0000256" key="7">
    <source>
        <dbReference type="ARBA" id="ARBA00022824"/>
    </source>
</evidence>
<feature type="transmembrane region" description="Helical" evidence="15">
    <location>
        <begin position="111"/>
        <end position="129"/>
    </location>
</feature>
<dbReference type="GO" id="GO:0016705">
    <property type="term" value="F:oxidoreductase activity, acting on paired donors, with incorporation or reduction of molecular oxygen"/>
    <property type="evidence" value="ECO:0007669"/>
    <property type="project" value="InterPro"/>
</dbReference>
<evidence type="ECO:0000313" key="16">
    <source>
        <dbReference type="EMBL" id="CAG2224176.1"/>
    </source>
</evidence>
<dbReference type="Gene3D" id="1.10.630.10">
    <property type="entry name" value="Cytochrome P450"/>
    <property type="match status" value="1"/>
</dbReference>
<dbReference type="PRINTS" id="PR00385">
    <property type="entry name" value="P450"/>
</dbReference>
<dbReference type="FunFam" id="1.10.630.10:FF:000238">
    <property type="entry name" value="Cytochrome P450 2A6"/>
    <property type="match status" value="1"/>
</dbReference>
<dbReference type="InterPro" id="IPR036396">
    <property type="entry name" value="Cyt_P450_sf"/>
</dbReference>
<evidence type="ECO:0000256" key="15">
    <source>
        <dbReference type="SAM" id="Phobius"/>
    </source>
</evidence>
<dbReference type="InterPro" id="IPR001128">
    <property type="entry name" value="Cyt_P450"/>
</dbReference>
<feature type="binding site" description="axial binding residue" evidence="13">
    <location>
        <position position="535"/>
    </location>
    <ligand>
        <name>heme</name>
        <dbReference type="ChEBI" id="CHEBI:30413"/>
    </ligand>
    <ligandPart>
        <name>Fe</name>
        <dbReference type="ChEBI" id="CHEBI:18248"/>
    </ligandPart>
</feature>
<keyword evidence="15" id="KW-1133">Transmembrane helix</keyword>